<dbReference type="GO" id="GO:0016020">
    <property type="term" value="C:membrane"/>
    <property type="evidence" value="ECO:0007669"/>
    <property type="project" value="UniProtKB-SubCell"/>
</dbReference>
<dbReference type="AlphaFoldDB" id="A0A397W1C7"/>
<keyword evidence="9" id="KW-1185">Reference proteome</keyword>
<dbReference type="STRING" id="44941.A0A397W1C7"/>
<keyword evidence="5 7" id="KW-1133">Transmembrane helix</keyword>
<gene>
    <name evidence="8" type="ORF">C2G38_536366</name>
</gene>
<dbReference type="InterPro" id="IPR009262">
    <property type="entry name" value="SLC35_F1/F2/F6"/>
</dbReference>
<evidence type="ECO:0000256" key="4">
    <source>
        <dbReference type="ARBA" id="ARBA00022692"/>
    </source>
</evidence>
<dbReference type="SUPFAM" id="SSF103481">
    <property type="entry name" value="Multidrug resistance efflux transporter EmrE"/>
    <property type="match status" value="1"/>
</dbReference>
<keyword evidence="6 7" id="KW-0472">Membrane</keyword>
<feature type="transmembrane region" description="Helical" evidence="7">
    <location>
        <begin position="165"/>
        <end position="182"/>
    </location>
</feature>
<feature type="transmembrane region" description="Helical" evidence="7">
    <location>
        <begin position="202"/>
        <end position="218"/>
    </location>
</feature>
<evidence type="ECO:0000313" key="8">
    <source>
        <dbReference type="EMBL" id="RIB25136.1"/>
    </source>
</evidence>
<evidence type="ECO:0000313" key="9">
    <source>
        <dbReference type="Proteomes" id="UP000266673"/>
    </source>
</evidence>
<keyword evidence="4 7" id="KW-0812">Transmembrane</keyword>
<keyword evidence="3" id="KW-0813">Transport</keyword>
<dbReference type="InterPro" id="IPR037185">
    <property type="entry name" value="EmrE-like"/>
</dbReference>
<name>A0A397W1C7_9GLOM</name>
<protein>
    <submittedName>
        <fullName evidence="8">Solute carrier family 35 member SLC35F1/F2/F6</fullName>
    </submittedName>
</protein>
<comment type="caution">
    <text evidence="8">The sequence shown here is derived from an EMBL/GenBank/DDBJ whole genome shotgun (WGS) entry which is preliminary data.</text>
</comment>
<evidence type="ECO:0000256" key="5">
    <source>
        <dbReference type="ARBA" id="ARBA00022989"/>
    </source>
</evidence>
<dbReference type="EMBL" id="QKWP01000186">
    <property type="protein sequence ID" value="RIB25136.1"/>
    <property type="molecule type" value="Genomic_DNA"/>
</dbReference>
<proteinExistence type="inferred from homology"/>
<evidence type="ECO:0000256" key="6">
    <source>
        <dbReference type="ARBA" id="ARBA00023136"/>
    </source>
</evidence>
<accession>A0A397W1C7</accession>
<evidence type="ECO:0000256" key="1">
    <source>
        <dbReference type="ARBA" id="ARBA00004141"/>
    </source>
</evidence>
<comment type="subcellular location">
    <subcellularLocation>
        <location evidence="1">Membrane</location>
        <topology evidence="1">Multi-pass membrane protein</topology>
    </subcellularLocation>
</comment>
<sequence length="246" mass="27745">MSTNVSSDHTPATPQYEQESQPKKFKWKKIDFSYIFSKEFIIIFLLGQLLALCITSTIMANAELQILFPGFNIPTTETLFLYITLAVIYTPITIFKYGFRGYFKMLKGKWWKYLLLGFVDVEGNYFVNKGFAYTNSFSMTLLDAWATPVVVVLSLIFLKVRFHPSQYIGVIICLAGLGLVAYCDSRDAGSVAAGPNPALGDIFALIGATFYGISNVYEEYCVRKRPLHEVLGQLGFWGMVVSFIQM</sequence>
<evidence type="ECO:0000256" key="2">
    <source>
        <dbReference type="ARBA" id="ARBA00007863"/>
    </source>
</evidence>
<reference evidence="8 9" key="1">
    <citation type="submission" date="2018-06" db="EMBL/GenBank/DDBJ databases">
        <title>Comparative genomics reveals the genomic features of Rhizophagus irregularis, R. cerebriforme, R. diaphanum and Gigaspora rosea, and their symbiotic lifestyle signature.</title>
        <authorList>
            <person name="Morin E."/>
            <person name="San Clemente H."/>
            <person name="Chen E.C.H."/>
            <person name="De La Providencia I."/>
            <person name="Hainaut M."/>
            <person name="Kuo A."/>
            <person name="Kohler A."/>
            <person name="Murat C."/>
            <person name="Tang N."/>
            <person name="Roy S."/>
            <person name="Loubradou J."/>
            <person name="Henrissat B."/>
            <person name="Grigoriev I.V."/>
            <person name="Corradi N."/>
            <person name="Roux C."/>
            <person name="Martin F.M."/>
        </authorList>
    </citation>
    <scope>NUCLEOTIDE SEQUENCE [LARGE SCALE GENOMIC DNA]</scope>
    <source>
        <strain evidence="8 9">DAOM 194757</strain>
    </source>
</reference>
<dbReference type="PANTHER" id="PTHR14233">
    <property type="entry name" value="DUF914-RELATED"/>
    <property type="match status" value="1"/>
</dbReference>
<evidence type="ECO:0000256" key="3">
    <source>
        <dbReference type="ARBA" id="ARBA00022448"/>
    </source>
</evidence>
<feature type="transmembrane region" description="Helical" evidence="7">
    <location>
        <begin position="139"/>
        <end position="158"/>
    </location>
</feature>
<organism evidence="8 9">
    <name type="scientific">Gigaspora rosea</name>
    <dbReference type="NCBI Taxonomy" id="44941"/>
    <lineage>
        <taxon>Eukaryota</taxon>
        <taxon>Fungi</taxon>
        <taxon>Fungi incertae sedis</taxon>
        <taxon>Mucoromycota</taxon>
        <taxon>Glomeromycotina</taxon>
        <taxon>Glomeromycetes</taxon>
        <taxon>Diversisporales</taxon>
        <taxon>Gigasporaceae</taxon>
        <taxon>Gigaspora</taxon>
    </lineage>
</organism>
<dbReference type="Proteomes" id="UP000266673">
    <property type="component" value="Unassembled WGS sequence"/>
</dbReference>
<evidence type="ECO:0000256" key="7">
    <source>
        <dbReference type="SAM" id="Phobius"/>
    </source>
</evidence>
<dbReference type="GO" id="GO:0022857">
    <property type="term" value="F:transmembrane transporter activity"/>
    <property type="evidence" value="ECO:0007669"/>
    <property type="project" value="InterPro"/>
</dbReference>
<dbReference type="OrthoDB" id="429955at2759"/>
<comment type="similarity">
    <text evidence="2">Belongs to the SLC35F solute transporter family.</text>
</comment>
<feature type="transmembrane region" description="Helical" evidence="7">
    <location>
        <begin position="79"/>
        <end position="98"/>
    </location>
</feature>
<dbReference type="Pfam" id="PF06027">
    <property type="entry name" value="SLC35F"/>
    <property type="match status" value="1"/>
</dbReference>
<dbReference type="InterPro" id="IPR052221">
    <property type="entry name" value="SLC35F_Transporter"/>
</dbReference>
<dbReference type="PANTHER" id="PTHR14233:SF4">
    <property type="entry name" value="SOLUTE CARRIER FAMILY 35 MEMBER F2"/>
    <property type="match status" value="1"/>
</dbReference>
<feature type="transmembrane region" description="Helical" evidence="7">
    <location>
        <begin position="40"/>
        <end position="59"/>
    </location>
</feature>